<feature type="transmembrane region" description="Helical" evidence="7">
    <location>
        <begin position="420"/>
        <end position="442"/>
    </location>
</feature>
<feature type="transmembrane region" description="Helical" evidence="7">
    <location>
        <begin position="502"/>
        <end position="522"/>
    </location>
</feature>
<feature type="domain" description="Cytochrome b561" evidence="9">
    <location>
        <begin position="352"/>
        <end position="552"/>
    </location>
</feature>
<evidence type="ECO:0000256" key="2">
    <source>
        <dbReference type="ARBA" id="ARBA00022448"/>
    </source>
</evidence>
<dbReference type="PANTHER" id="PTHR47797">
    <property type="entry name" value="DEHYDROGENASE, PUTATIVE (AFU_ORTHOLOGUE AFUA_8G05805)-RELATED"/>
    <property type="match status" value="1"/>
</dbReference>
<gene>
    <name evidence="10" type="ORF">CcCBS67573_g08662</name>
</gene>
<dbReference type="InterPro" id="IPR006593">
    <property type="entry name" value="Cyt_b561/ferric_Rdtase_TM"/>
</dbReference>
<dbReference type="Pfam" id="PF16010">
    <property type="entry name" value="CDH-cyt"/>
    <property type="match status" value="2"/>
</dbReference>
<dbReference type="CDD" id="cd08760">
    <property type="entry name" value="Cyt_b561_FRRS1_like"/>
    <property type="match status" value="1"/>
</dbReference>
<dbReference type="AlphaFoldDB" id="A0A507EJZ6"/>
<keyword evidence="8" id="KW-0732">Signal</keyword>
<feature type="signal peptide" evidence="8">
    <location>
        <begin position="1"/>
        <end position="17"/>
    </location>
</feature>
<feature type="transmembrane region" description="Helical" evidence="7">
    <location>
        <begin position="462"/>
        <end position="481"/>
    </location>
</feature>
<keyword evidence="2" id="KW-0813">Transport</keyword>
<dbReference type="PROSITE" id="PS50939">
    <property type="entry name" value="CYTOCHROME_B561"/>
    <property type="match status" value="1"/>
</dbReference>
<evidence type="ECO:0000313" key="10">
    <source>
        <dbReference type="EMBL" id="TPX63518.1"/>
    </source>
</evidence>
<evidence type="ECO:0000256" key="8">
    <source>
        <dbReference type="SAM" id="SignalP"/>
    </source>
</evidence>
<dbReference type="SUPFAM" id="SSF49344">
    <property type="entry name" value="CBD9-like"/>
    <property type="match status" value="2"/>
</dbReference>
<dbReference type="Pfam" id="PF03188">
    <property type="entry name" value="Cytochrom_B561"/>
    <property type="match status" value="1"/>
</dbReference>
<protein>
    <recommendedName>
        <fullName evidence="9">Cytochrome b561 domain-containing protein</fullName>
    </recommendedName>
</protein>
<dbReference type="PANTHER" id="PTHR47797:SF3">
    <property type="entry name" value="CYTOCHROME B561 DOMAIN-CONTAINING PROTEIN"/>
    <property type="match status" value="1"/>
</dbReference>
<dbReference type="InterPro" id="IPR005018">
    <property type="entry name" value="DOMON_domain"/>
</dbReference>
<dbReference type="InterPro" id="IPR015920">
    <property type="entry name" value="Cellobiose_DH-like_cyt"/>
</dbReference>
<dbReference type="Gene3D" id="2.60.40.1210">
    <property type="entry name" value="Cellobiose dehydrogenase, cytochrome domain"/>
    <property type="match status" value="2"/>
</dbReference>
<keyword evidence="6 7" id="KW-0472">Membrane</keyword>
<evidence type="ECO:0000256" key="4">
    <source>
        <dbReference type="ARBA" id="ARBA00022982"/>
    </source>
</evidence>
<keyword evidence="11" id="KW-1185">Reference proteome</keyword>
<feature type="transmembrane region" description="Helical" evidence="7">
    <location>
        <begin position="393"/>
        <end position="413"/>
    </location>
</feature>
<organism evidence="10 11">
    <name type="scientific">Chytriomyces confervae</name>
    <dbReference type="NCBI Taxonomy" id="246404"/>
    <lineage>
        <taxon>Eukaryota</taxon>
        <taxon>Fungi</taxon>
        <taxon>Fungi incertae sedis</taxon>
        <taxon>Chytridiomycota</taxon>
        <taxon>Chytridiomycota incertae sedis</taxon>
        <taxon>Chytridiomycetes</taxon>
        <taxon>Chytridiales</taxon>
        <taxon>Chytriomycetaceae</taxon>
        <taxon>Chytriomyces</taxon>
    </lineage>
</organism>
<proteinExistence type="predicted"/>
<dbReference type="EMBL" id="QEAP01000603">
    <property type="protein sequence ID" value="TPX63518.1"/>
    <property type="molecule type" value="Genomic_DNA"/>
</dbReference>
<evidence type="ECO:0000313" key="11">
    <source>
        <dbReference type="Proteomes" id="UP000320333"/>
    </source>
</evidence>
<reference evidence="10 11" key="1">
    <citation type="journal article" date="2019" name="Sci. Rep.">
        <title>Comparative genomics of chytrid fungi reveal insights into the obligate biotrophic and pathogenic lifestyle of Synchytrium endobioticum.</title>
        <authorList>
            <person name="van de Vossenberg B.T.L.H."/>
            <person name="Warris S."/>
            <person name="Nguyen H.D.T."/>
            <person name="van Gent-Pelzer M.P.E."/>
            <person name="Joly D.L."/>
            <person name="van de Geest H.C."/>
            <person name="Bonants P.J.M."/>
            <person name="Smith D.S."/>
            <person name="Levesque C.A."/>
            <person name="van der Lee T.A.J."/>
        </authorList>
    </citation>
    <scope>NUCLEOTIDE SEQUENCE [LARGE SCALE GENOMIC DNA]</scope>
    <source>
        <strain evidence="10 11">CBS 675.73</strain>
    </source>
</reference>
<keyword evidence="5 7" id="KW-1133">Transmembrane helix</keyword>
<feature type="transmembrane region" description="Helical" evidence="7">
    <location>
        <begin position="528"/>
        <end position="552"/>
    </location>
</feature>
<comment type="caution">
    <text evidence="10">The sequence shown here is derived from an EMBL/GenBank/DDBJ whole genome shotgun (WGS) entry which is preliminary data.</text>
</comment>
<dbReference type="GO" id="GO:0016020">
    <property type="term" value="C:membrane"/>
    <property type="evidence" value="ECO:0007669"/>
    <property type="project" value="UniProtKB-SubCell"/>
</dbReference>
<keyword evidence="3 7" id="KW-0812">Transmembrane</keyword>
<accession>A0A507EJZ6</accession>
<name>A0A507EJZ6_9FUNG</name>
<dbReference type="STRING" id="246404.A0A507EJZ6"/>
<dbReference type="SMART" id="SM00664">
    <property type="entry name" value="DoH"/>
    <property type="match status" value="2"/>
</dbReference>
<dbReference type="SMART" id="SM00665">
    <property type="entry name" value="B561"/>
    <property type="match status" value="1"/>
</dbReference>
<evidence type="ECO:0000256" key="7">
    <source>
        <dbReference type="SAM" id="Phobius"/>
    </source>
</evidence>
<evidence type="ECO:0000256" key="3">
    <source>
        <dbReference type="ARBA" id="ARBA00022692"/>
    </source>
</evidence>
<evidence type="ECO:0000256" key="5">
    <source>
        <dbReference type="ARBA" id="ARBA00022989"/>
    </source>
</evidence>
<evidence type="ECO:0000256" key="1">
    <source>
        <dbReference type="ARBA" id="ARBA00004370"/>
    </source>
</evidence>
<keyword evidence="4" id="KW-0249">Electron transport</keyword>
<dbReference type="OrthoDB" id="19261at2759"/>
<comment type="subcellular location">
    <subcellularLocation>
        <location evidence="1">Membrane</location>
    </subcellularLocation>
</comment>
<dbReference type="Proteomes" id="UP000320333">
    <property type="component" value="Unassembled WGS sequence"/>
</dbReference>
<evidence type="ECO:0000256" key="6">
    <source>
        <dbReference type="ARBA" id="ARBA00023136"/>
    </source>
</evidence>
<sequence length="605" mass="64314">MKASTTFLALSASAVLSANYGSNEDTYGLALPQAPLSSPNSHALSASAPTASFCAPAGDFCVSVYPDSGSRNLTFVVTSTAQGWASVAMGPSMLSSTMFVGWTCRSFSVISQRSASSYSLPRPMEPTFTNTSIPASFRVPPNTRTAYAFTIPASAPYLTSDFIYASSDAPPSDLENPHSSFGYHQQKGFFKLDLKGIPGDKPAGDKVVNIPATSSTSISTFCRDSSNSFCLVSIRDEVAATVTFVAYSSLTGWIGFGTGQVMAGSRMFIGWNNGKQAVISQRTTSEYNLPIPVNASIFAAVPLPAGINLPSSIKISFALSVPISSGIASTTSPSDFMFAGSNSTPGTPSVPSSSFRKHEFRGQFNVDVSKLGQSSGEGAGSTPVVDLVLQHGIFMFLGWCVLPPIAIFVARYLKFRLGHVWYLTHTGIMLFGVSACIATALVCVEVNLAPGKTPFITTPHGILGATLCFAIYPMQVVFGFMSNALFNAERECVPWWDRMHWWVGRVAVVLAVVNVQLGLTLFEASSGVVGLFWAFIVLVVVGVGGFVGEYWLKGAVHHVKTGIQSESDPTVHDRLMDDHVEGDEQGAVSRLGHSGSDFSSGEQRV</sequence>
<feature type="chain" id="PRO_5021481189" description="Cytochrome b561 domain-containing protein" evidence="8">
    <location>
        <begin position="18"/>
        <end position="605"/>
    </location>
</feature>
<evidence type="ECO:0000259" key="9">
    <source>
        <dbReference type="PROSITE" id="PS50939"/>
    </source>
</evidence>